<proteinExistence type="predicted"/>
<keyword evidence="4 6" id="KW-0808">Transferase</keyword>
<dbReference type="RefSeq" id="WP_385877191.1">
    <property type="nucleotide sequence ID" value="NZ_JBHLXE010000090.1"/>
</dbReference>
<evidence type="ECO:0000256" key="5">
    <source>
        <dbReference type="ARBA" id="ARBA00023136"/>
    </source>
</evidence>
<reference evidence="6 7" key="1">
    <citation type="submission" date="2024-09" db="EMBL/GenBank/DDBJ databases">
        <authorList>
            <person name="Sun Q."/>
            <person name="Mori K."/>
        </authorList>
    </citation>
    <scope>NUCLEOTIDE SEQUENCE [LARGE SCALE GENOMIC DNA]</scope>
    <source>
        <strain evidence="6 7">CCM 8545</strain>
    </source>
</reference>
<name>A0ABV6CAR4_9GAMM</name>
<keyword evidence="1" id="KW-1003">Cell membrane</keyword>
<dbReference type="EC" id="2.4.1.325" evidence="6"/>
<dbReference type="Proteomes" id="UP001589758">
    <property type="component" value="Unassembled WGS sequence"/>
</dbReference>
<gene>
    <name evidence="6" type="ORF">ACFFIT_08295</name>
</gene>
<dbReference type="GO" id="GO:0102031">
    <property type="term" value="F:4-acetamido-4,6-dideoxy-D-galactose transferase activity"/>
    <property type="evidence" value="ECO:0007669"/>
    <property type="project" value="UniProtKB-EC"/>
</dbReference>
<sequence length="375" mass="43437">MTTLVHILGSPISHHTATVLAFFQRYHEKYLQDHDAIEFLVAYDPLESIDLDAIALKHLNLKIHFYPGKKALAAAFRQHYLAYPTVEYFLHGQFNPTIWLDILLGKIDPKRLKWHVWGADLYEEEKSLKYKLFYIMRRLAQAKIGQIYSTKGDARILKSRISNPKTSTLYFPTKMNLSLTPTESQKQQRLDRLKEKYVQDRKTVLLGNSGDKTNNHILGLTKLYKTFGSEVKVIIPMGYPLNNKDYINKVKQHAASLFSDENVHILEEKIEFSAYLECLESCDLAYFLFERQQGIGTISLCIQLAVPFVLHPLNAFIDDLKEENIPYLTIKDNMSYEQICDTQTKLNQLKLNKISFFEPNYLGGWHQALGLLKED</sequence>
<evidence type="ECO:0000256" key="3">
    <source>
        <dbReference type="ARBA" id="ARBA00022676"/>
    </source>
</evidence>
<evidence type="ECO:0000313" key="6">
    <source>
        <dbReference type="EMBL" id="MFC0180077.1"/>
    </source>
</evidence>
<evidence type="ECO:0000313" key="7">
    <source>
        <dbReference type="Proteomes" id="UP001589758"/>
    </source>
</evidence>
<keyword evidence="7" id="KW-1185">Reference proteome</keyword>
<evidence type="ECO:0000256" key="4">
    <source>
        <dbReference type="ARBA" id="ARBA00022679"/>
    </source>
</evidence>
<dbReference type="InterPro" id="IPR009993">
    <property type="entry name" value="WecF"/>
</dbReference>
<accession>A0ABV6CAR4</accession>
<keyword evidence="2" id="KW-0997">Cell inner membrane</keyword>
<keyword evidence="5" id="KW-0472">Membrane</keyword>
<protein>
    <submittedName>
        <fullName evidence="6">TDP-N-acetylfucosamine:lipid II N-acetylfucosaminyltransferase</fullName>
        <ecNumber evidence="6">2.4.1.325</ecNumber>
    </submittedName>
</protein>
<evidence type="ECO:0000256" key="1">
    <source>
        <dbReference type="ARBA" id="ARBA00022475"/>
    </source>
</evidence>
<organism evidence="6 7">
    <name type="scientific">Thorsellia kenyensis</name>
    <dbReference type="NCBI Taxonomy" id="1549888"/>
    <lineage>
        <taxon>Bacteria</taxon>
        <taxon>Pseudomonadati</taxon>
        <taxon>Pseudomonadota</taxon>
        <taxon>Gammaproteobacteria</taxon>
        <taxon>Enterobacterales</taxon>
        <taxon>Thorselliaceae</taxon>
        <taxon>Thorsellia</taxon>
    </lineage>
</organism>
<dbReference type="EMBL" id="JBHLXE010000090">
    <property type="protein sequence ID" value="MFC0180077.1"/>
    <property type="molecule type" value="Genomic_DNA"/>
</dbReference>
<evidence type="ECO:0000256" key="2">
    <source>
        <dbReference type="ARBA" id="ARBA00022519"/>
    </source>
</evidence>
<comment type="caution">
    <text evidence="6">The sequence shown here is derived from an EMBL/GenBank/DDBJ whole genome shotgun (WGS) entry which is preliminary data.</text>
</comment>
<keyword evidence="3 6" id="KW-0328">Glycosyltransferase</keyword>
<dbReference type="Pfam" id="PF07429">
    <property type="entry name" value="Glyco_transf_56"/>
    <property type="match status" value="1"/>
</dbReference>